<dbReference type="AlphaFoldDB" id="A0A2H3DQJ4"/>
<gene>
    <name evidence="1" type="ORF">ARMGADRAFT_1080285</name>
</gene>
<keyword evidence="2" id="KW-1185">Reference proteome</keyword>
<reference evidence="2" key="1">
    <citation type="journal article" date="2017" name="Nat. Ecol. Evol.">
        <title>Genome expansion and lineage-specific genetic innovations in the forest pathogenic fungi Armillaria.</title>
        <authorList>
            <person name="Sipos G."/>
            <person name="Prasanna A.N."/>
            <person name="Walter M.C."/>
            <person name="O'Connor E."/>
            <person name="Balint B."/>
            <person name="Krizsan K."/>
            <person name="Kiss B."/>
            <person name="Hess J."/>
            <person name="Varga T."/>
            <person name="Slot J."/>
            <person name="Riley R."/>
            <person name="Boka B."/>
            <person name="Rigling D."/>
            <person name="Barry K."/>
            <person name="Lee J."/>
            <person name="Mihaltcheva S."/>
            <person name="LaButti K."/>
            <person name="Lipzen A."/>
            <person name="Waldron R."/>
            <person name="Moloney N.M."/>
            <person name="Sperisen C."/>
            <person name="Kredics L."/>
            <person name="Vagvoelgyi C."/>
            <person name="Patrignani A."/>
            <person name="Fitzpatrick D."/>
            <person name="Nagy I."/>
            <person name="Doyle S."/>
            <person name="Anderson J.B."/>
            <person name="Grigoriev I.V."/>
            <person name="Gueldener U."/>
            <person name="Muensterkoetter M."/>
            <person name="Nagy L.G."/>
        </authorList>
    </citation>
    <scope>NUCLEOTIDE SEQUENCE [LARGE SCALE GENOMIC DNA]</scope>
    <source>
        <strain evidence="2">Ar21-2</strain>
    </source>
</reference>
<sequence length="110" mass="12396">MKNIVGISVPVHHSANADVSTVAPHSIDYHPKRKHESSSSMAPVNGSSSTIPHNKPFSGMLQVITDINRLKVQTLSRIIFVLYSRHAQIHVKISIFVCIVYNDSVWYWCR</sequence>
<dbReference type="EMBL" id="KZ293657">
    <property type="protein sequence ID" value="PBK93128.1"/>
    <property type="molecule type" value="Genomic_DNA"/>
</dbReference>
<accession>A0A2H3DQJ4</accession>
<proteinExistence type="predicted"/>
<dbReference type="Proteomes" id="UP000217790">
    <property type="component" value="Unassembled WGS sequence"/>
</dbReference>
<evidence type="ECO:0000313" key="1">
    <source>
        <dbReference type="EMBL" id="PBK93128.1"/>
    </source>
</evidence>
<organism evidence="1 2">
    <name type="scientific">Armillaria gallica</name>
    <name type="common">Bulbous honey fungus</name>
    <name type="synonym">Armillaria bulbosa</name>
    <dbReference type="NCBI Taxonomy" id="47427"/>
    <lineage>
        <taxon>Eukaryota</taxon>
        <taxon>Fungi</taxon>
        <taxon>Dikarya</taxon>
        <taxon>Basidiomycota</taxon>
        <taxon>Agaricomycotina</taxon>
        <taxon>Agaricomycetes</taxon>
        <taxon>Agaricomycetidae</taxon>
        <taxon>Agaricales</taxon>
        <taxon>Marasmiineae</taxon>
        <taxon>Physalacriaceae</taxon>
        <taxon>Armillaria</taxon>
    </lineage>
</organism>
<protein>
    <submittedName>
        <fullName evidence="1">Uncharacterized protein</fullName>
    </submittedName>
</protein>
<dbReference type="InParanoid" id="A0A2H3DQJ4"/>
<evidence type="ECO:0000313" key="2">
    <source>
        <dbReference type="Proteomes" id="UP000217790"/>
    </source>
</evidence>
<name>A0A2H3DQJ4_ARMGA</name>